<comment type="caution">
    <text evidence="1">The sequence shown here is derived from an EMBL/GenBank/DDBJ whole genome shotgun (WGS) entry which is preliminary data.</text>
</comment>
<dbReference type="AlphaFoldDB" id="A0A699I2I9"/>
<sequence>MASYNHFGCSCYGSPFNGGNCPGYSSVGSEIEFVYDPNLNSFDNPLDFSYQSPQPQYETYSCELCGNDALWKFNRYSFFKTLKVLLLAWDRVFEIKDAFGNKQYKPEDIQELFRKNFNDVQNIHEELAKYINTPSWNIPIVYYDDDDDEDYTIAITLVLPTKEPTNSLIMGNEHLHTIPEKESNEFIKSSVKNLVPSPSESDDISNGECDFPFCDDFPRSHLVTFSNPLFDIDNDFTSSDDKSFSEEDVPMENFKVFSNLFLILMKKSFLPSDPFMKEIDLFLAFDGSIPPGIDSDSSDSEGDNLFPVRLLHDDPIPLPDILDFSNVIRVFLPFFTYPVTSSFLLSSGNEDMIFDPGISNNHFSSLETRVSHRSGTFMKFNVYPNHLNETPMETLSSTCFPMDQ</sequence>
<dbReference type="EMBL" id="BKCJ010228207">
    <property type="protein sequence ID" value="GEY97668.1"/>
    <property type="molecule type" value="Genomic_DNA"/>
</dbReference>
<name>A0A699I2I9_TANCI</name>
<proteinExistence type="predicted"/>
<gene>
    <name evidence="1" type="ORF">Tci_469642</name>
</gene>
<organism evidence="1">
    <name type="scientific">Tanacetum cinerariifolium</name>
    <name type="common">Dalmatian daisy</name>
    <name type="synonym">Chrysanthemum cinerariifolium</name>
    <dbReference type="NCBI Taxonomy" id="118510"/>
    <lineage>
        <taxon>Eukaryota</taxon>
        <taxon>Viridiplantae</taxon>
        <taxon>Streptophyta</taxon>
        <taxon>Embryophyta</taxon>
        <taxon>Tracheophyta</taxon>
        <taxon>Spermatophyta</taxon>
        <taxon>Magnoliopsida</taxon>
        <taxon>eudicotyledons</taxon>
        <taxon>Gunneridae</taxon>
        <taxon>Pentapetalae</taxon>
        <taxon>asterids</taxon>
        <taxon>campanulids</taxon>
        <taxon>Asterales</taxon>
        <taxon>Asteraceae</taxon>
        <taxon>Asteroideae</taxon>
        <taxon>Anthemideae</taxon>
        <taxon>Anthemidinae</taxon>
        <taxon>Tanacetum</taxon>
    </lineage>
</organism>
<protein>
    <submittedName>
        <fullName evidence="1">Uncharacterized protein</fullName>
    </submittedName>
</protein>
<reference evidence="1" key="1">
    <citation type="journal article" date="2019" name="Sci. Rep.">
        <title>Draft genome of Tanacetum cinerariifolium, the natural source of mosquito coil.</title>
        <authorList>
            <person name="Yamashiro T."/>
            <person name="Shiraishi A."/>
            <person name="Satake H."/>
            <person name="Nakayama K."/>
        </authorList>
    </citation>
    <scope>NUCLEOTIDE SEQUENCE</scope>
</reference>
<accession>A0A699I2I9</accession>
<evidence type="ECO:0000313" key="1">
    <source>
        <dbReference type="EMBL" id="GEY97668.1"/>
    </source>
</evidence>